<evidence type="ECO:0000256" key="1">
    <source>
        <dbReference type="SAM" id="MobiDB-lite"/>
    </source>
</evidence>
<organism evidence="3 4">
    <name type="scientific">Cryptococcus amylolentus CBS 6039</name>
    <dbReference type="NCBI Taxonomy" id="1295533"/>
    <lineage>
        <taxon>Eukaryota</taxon>
        <taxon>Fungi</taxon>
        <taxon>Dikarya</taxon>
        <taxon>Basidiomycota</taxon>
        <taxon>Agaricomycotina</taxon>
        <taxon>Tremellomycetes</taxon>
        <taxon>Tremellales</taxon>
        <taxon>Cryptococcaceae</taxon>
        <taxon>Cryptococcus</taxon>
    </lineage>
</organism>
<feature type="compositionally biased region" description="Basic and acidic residues" evidence="1">
    <location>
        <begin position="86"/>
        <end position="96"/>
    </location>
</feature>
<evidence type="ECO:0000313" key="4">
    <source>
        <dbReference type="Proteomes" id="UP000094065"/>
    </source>
</evidence>
<dbReference type="SUPFAM" id="SSF57959">
    <property type="entry name" value="Leucine zipper domain"/>
    <property type="match status" value="1"/>
</dbReference>
<feature type="region of interest" description="Disordered" evidence="1">
    <location>
        <begin position="1"/>
        <end position="96"/>
    </location>
</feature>
<feature type="compositionally biased region" description="Low complexity" evidence="1">
    <location>
        <begin position="53"/>
        <end position="74"/>
    </location>
</feature>
<dbReference type="RefSeq" id="XP_018998855.1">
    <property type="nucleotide sequence ID" value="XM_019134150.1"/>
</dbReference>
<dbReference type="EMBL" id="AWGJ01000001">
    <property type="protein sequence ID" value="ODN85052.1"/>
    <property type="molecule type" value="Genomic_DNA"/>
</dbReference>
<dbReference type="OrthoDB" id="2589163at2759"/>
<name>A0A1E3I906_9TREE</name>
<comment type="caution">
    <text evidence="3">The sequence shown here is derived from an EMBL/GenBank/DDBJ whole genome shotgun (WGS) entry which is preliminary data.</text>
</comment>
<feature type="compositionally biased region" description="Low complexity" evidence="1">
    <location>
        <begin position="484"/>
        <end position="496"/>
    </location>
</feature>
<sequence length="513" mass="53602">MYHPFPTPATPGTARDHYSFPPPPSLHPPPHIAHLQHPLHPIHHAPPPPPPARQSSSNSQSAGSSRRGSHAQGQYSDSESDGEDDKAERDKLEIRREKNRVKQRNLRLRRANHIADLERDVSTLKSESSSLSNALSNAHAREASLQGWIHDLESVLFRNGLAADVEGMRRVWAERGAGSAGAVPGVGPGAGSRRGSLYPQAVGTGVNGDPLSTLARAASQQTPTYPHPHHHPHPHHPHSGHPTMQMPDRPTLPRPGSFSKPYDNPYPTPDVVWPPSREPDMSLGAGSSLSAGSANAPAPAEGGKRKRGNDWEPYGLAGAGAGAMPPSASSSAQNPNQPRSASFSHHPSQNQAGQQAMPGPGMSRRSDPSLNTLPPIHALPNASAAGGSPASTPTGSAAGSFFPPGASASTSSGALSDDRGSQGQGQGEGKVSPRLIRISDLVSPSHAGETFWGHGEIKRGSIGLSPKQIPTDPLRLPPFRLQGSTSSTASTASSAPGGHGGHELPPPLSEMRA</sequence>
<feature type="domain" description="BZIP" evidence="2">
    <location>
        <begin position="87"/>
        <end position="158"/>
    </location>
</feature>
<feature type="region of interest" description="Disordered" evidence="1">
    <location>
        <begin position="178"/>
        <end position="513"/>
    </location>
</feature>
<feature type="compositionally biased region" description="Low complexity" evidence="1">
    <location>
        <begin position="322"/>
        <end position="338"/>
    </location>
</feature>
<feature type="compositionally biased region" description="Pro residues" evidence="1">
    <location>
        <begin position="504"/>
        <end position="513"/>
    </location>
</feature>
<dbReference type="Proteomes" id="UP000094065">
    <property type="component" value="Unassembled WGS sequence"/>
</dbReference>
<dbReference type="AlphaFoldDB" id="A0A1E3I906"/>
<keyword evidence="4" id="KW-1185">Reference proteome</keyword>
<feature type="compositionally biased region" description="Polar residues" evidence="1">
    <location>
        <begin position="339"/>
        <end position="354"/>
    </location>
</feature>
<dbReference type="Gene3D" id="1.20.5.170">
    <property type="match status" value="1"/>
</dbReference>
<protein>
    <recommendedName>
        <fullName evidence="2">BZIP domain-containing protein</fullName>
    </recommendedName>
</protein>
<feature type="compositionally biased region" description="Low complexity" evidence="1">
    <location>
        <begin position="382"/>
        <end position="415"/>
    </location>
</feature>
<dbReference type="InterPro" id="IPR046347">
    <property type="entry name" value="bZIP_sf"/>
</dbReference>
<dbReference type="SMART" id="SM00338">
    <property type="entry name" value="BRLZ"/>
    <property type="match status" value="1"/>
</dbReference>
<reference evidence="3 4" key="1">
    <citation type="submission" date="2016-06" db="EMBL/GenBank/DDBJ databases">
        <title>Evolution of pathogenesis and genome organization in the Tremellales.</title>
        <authorList>
            <person name="Cuomo C."/>
            <person name="Litvintseva A."/>
            <person name="Heitman J."/>
            <person name="Chen Y."/>
            <person name="Sun S."/>
            <person name="Springer D."/>
            <person name="Dromer F."/>
            <person name="Young S."/>
            <person name="Zeng Q."/>
            <person name="Chapman S."/>
            <person name="Gujja S."/>
            <person name="Saif S."/>
            <person name="Birren B."/>
        </authorList>
    </citation>
    <scope>NUCLEOTIDE SEQUENCE [LARGE SCALE GENOMIC DNA]</scope>
    <source>
        <strain evidence="3 4">CBS 6039</strain>
    </source>
</reference>
<proteinExistence type="predicted"/>
<dbReference type="CDD" id="cd14688">
    <property type="entry name" value="bZIP_YAP"/>
    <property type="match status" value="1"/>
</dbReference>
<feature type="compositionally biased region" description="Low complexity" evidence="1">
    <location>
        <begin position="282"/>
        <end position="301"/>
    </location>
</feature>
<dbReference type="GO" id="GO:0003700">
    <property type="term" value="F:DNA-binding transcription factor activity"/>
    <property type="evidence" value="ECO:0007669"/>
    <property type="project" value="InterPro"/>
</dbReference>
<dbReference type="GeneID" id="30152191"/>
<evidence type="ECO:0000313" key="3">
    <source>
        <dbReference type="EMBL" id="ODN85052.1"/>
    </source>
</evidence>
<feature type="compositionally biased region" description="Basic residues" evidence="1">
    <location>
        <begin position="227"/>
        <end position="239"/>
    </location>
</feature>
<accession>A0A1E3I906</accession>
<dbReference type="InterPro" id="IPR004827">
    <property type="entry name" value="bZIP"/>
</dbReference>
<evidence type="ECO:0000259" key="2">
    <source>
        <dbReference type="SMART" id="SM00338"/>
    </source>
</evidence>
<feature type="compositionally biased region" description="Pro residues" evidence="1">
    <location>
        <begin position="20"/>
        <end position="31"/>
    </location>
</feature>
<gene>
    <name evidence="3" type="ORF">L202_00882</name>
</gene>